<feature type="domain" description="Helicase ATP-binding" evidence="5">
    <location>
        <begin position="43"/>
        <end position="214"/>
    </location>
</feature>
<keyword evidence="4" id="KW-0067">ATP-binding</keyword>
<dbReference type="InterPro" id="IPR027417">
    <property type="entry name" value="P-loop_NTPase"/>
</dbReference>
<keyword evidence="3" id="KW-0347">Helicase</keyword>
<dbReference type="Pfam" id="PF00270">
    <property type="entry name" value="DEAD"/>
    <property type="match status" value="1"/>
</dbReference>
<evidence type="ECO:0000256" key="2">
    <source>
        <dbReference type="ARBA" id="ARBA00022801"/>
    </source>
</evidence>
<keyword evidence="1" id="KW-0547">Nucleotide-binding</keyword>
<evidence type="ECO:0000259" key="5">
    <source>
        <dbReference type="PROSITE" id="PS51192"/>
    </source>
</evidence>
<dbReference type="GO" id="GO:0005524">
    <property type="term" value="F:ATP binding"/>
    <property type="evidence" value="ECO:0007669"/>
    <property type="project" value="UniProtKB-KW"/>
</dbReference>
<dbReference type="GO" id="GO:0005829">
    <property type="term" value="C:cytosol"/>
    <property type="evidence" value="ECO:0007669"/>
    <property type="project" value="TreeGrafter"/>
</dbReference>
<reference evidence="8" key="1">
    <citation type="submission" date="2025-08" db="UniProtKB">
        <authorList>
            <consortium name="RefSeq"/>
        </authorList>
    </citation>
    <scope>IDENTIFICATION</scope>
    <source>
        <strain evidence="8">Airmid</strain>
    </source>
</reference>
<dbReference type="PROSITE" id="PS51192">
    <property type="entry name" value="HELICASE_ATP_BIND_1"/>
    <property type="match status" value="1"/>
</dbReference>
<dbReference type="InterPro" id="IPR044742">
    <property type="entry name" value="DEAD/DEAH_RhlB"/>
</dbReference>
<dbReference type="CDD" id="cd00268">
    <property type="entry name" value="DEADc"/>
    <property type="match status" value="1"/>
</dbReference>
<evidence type="ECO:0000256" key="3">
    <source>
        <dbReference type="ARBA" id="ARBA00022806"/>
    </source>
</evidence>
<name>A0A6P6XLF6_DERPT</name>
<dbReference type="RefSeq" id="XP_027193573.1">
    <property type="nucleotide sequence ID" value="XM_027337772.1"/>
</dbReference>
<evidence type="ECO:0000313" key="8">
    <source>
        <dbReference type="RefSeq" id="XP_027193573.1"/>
    </source>
</evidence>
<dbReference type="SUPFAM" id="SSF52540">
    <property type="entry name" value="P-loop containing nucleoside triphosphate hydrolases"/>
    <property type="match status" value="1"/>
</dbReference>
<proteinExistence type="predicted"/>
<dbReference type="Proteomes" id="UP000515146">
    <property type="component" value="Unplaced"/>
</dbReference>
<dbReference type="InterPro" id="IPR001650">
    <property type="entry name" value="Helicase_C-like"/>
</dbReference>
<dbReference type="Pfam" id="PF00271">
    <property type="entry name" value="Helicase_C"/>
    <property type="match status" value="1"/>
</dbReference>
<dbReference type="GO" id="GO:0016787">
    <property type="term" value="F:hydrolase activity"/>
    <property type="evidence" value="ECO:0007669"/>
    <property type="project" value="UniProtKB-KW"/>
</dbReference>
<dbReference type="SMART" id="SM00487">
    <property type="entry name" value="DEXDc"/>
    <property type="match status" value="1"/>
</dbReference>
<dbReference type="PANTHER" id="PTHR47959:SF13">
    <property type="entry name" value="ATP-DEPENDENT RNA HELICASE RHLE"/>
    <property type="match status" value="1"/>
</dbReference>
<dbReference type="InterPro" id="IPR014001">
    <property type="entry name" value="Helicase_ATP-bd"/>
</dbReference>
<dbReference type="GO" id="GO:0003724">
    <property type="term" value="F:RNA helicase activity"/>
    <property type="evidence" value="ECO:0007669"/>
    <property type="project" value="TreeGrafter"/>
</dbReference>
<dbReference type="InParanoid" id="A0A6P6XLF6"/>
<accession>A0A6P6XLF6</accession>
<evidence type="ECO:0000256" key="1">
    <source>
        <dbReference type="ARBA" id="ARBA00022741"/>
    </source>
</evidence>
<dbReference type="Gene3D" id="3.40.50.300">
    <property type="entry name" value="P-loop containing nucleotide triphosphate hydrolases"/>
    <property type="match status" value="2"/>
</dbReference>
<dbReference type="InterPro" id="IPR050079">
    <property type="entry name" value="DEAD_box_RNA_helicase"/>
</dbReference>
<dbReference type="AlphaFoldDB" id="A0A6P6XLF6"/>
<dbReference type="PANTHER" id="PTHR47959">
    <property type="entry name" value="ATP-DEPENDENT RNA HELICASE RHLE-RELATED"/>
    <property type="match status" value="1"/>
</dbReference>
<keyword evidence="2" id="KW-0378">Hydrolase</keyword>
<keyword evidence="7" id="KW-1185">Reference proteome</keyword>
<evidence type="ECO:0000313" key="7">
    <source>
        <dbReference type="Proteomes" id="UP000515146"/>
    </source>
</evidence>
<dbReference type="SMART" id="SM00490">
    <property type="entry name" value="HELICc"/>
    <property type="match status" value="1"/>
</dbReference>
<dbReference type="OrthoDB" id="10256233at2759"/>
<dbReference type="GO" id="GO:0003676">
    <property type="term" value="F:nucleic acid binding"/>
    <property type="evidence" value="ECO:0007669"/>
    <property type="project" value="InterPro"/>
</dbReference>
<feature type="domain" description="Helicase C-terminal" evidence="6">
    <location>
        <begin position="227"/>
        <end position="373"/>
    </location>
</feature>
<dbReference type="KEGG" id="dpte:113788306"/>
<evidence type="ECO:0000259" key="6">
    <source>
        <dbReference type="PROSITE" id="PS51194"/>
    </source>
</evidence>
<organism evidence="7 8">
    <name type="scientific">Dermatophagoides pteronyssinus</name>
    <name type="common">European house dust mite</name>
    <dbReference type="NCBI Taxonomy" id="6956"/>
    <lineage>
        <taxon>Eukaryota</taxon>
        <taxon>Metazoa</taxon>
        <taxon>Ecdysozoa</taxon>
        <taxon>Arthropoda</taxon>
        <taxon>Chelicerata</taxon>
        <taxon>Arachnida</taxon>
        <taxon>Acari</taxon>
        <taxon>Acariformes</taxon>
        <taxon>Sarcoptiformes</taxon>
        <taxon>Astigmata</taxon>
        <taxon>Psoroptidia</taxon>
        <taxon>Analgoidea</taxon>
        <taxon>Pyroglyphidae</taxon>
        <taxon>Dermatophagoidinae</taxon>
        <taxon>Dermatophagoides</taxon>
    </lineage>
</organism>
<gene>
    <name evidence="8" type="primary">LOC113788306</name>
</gene>
<evidence type="ECO:0000256" key="4">
    <source>
        <dbReference type="ARBA" id="ARBA00022840"/>
    </source>
</evidence>
<sequence>MVKTQKLLYSEKTFAESQIKPKIIQGLKLYGVKYLTKVQEKALPAVFERQNLLLQASTGSGKSLIFIIAVLSRCDPSLKKLQGVIVSPTVELADQTVAVLKSIAVFLKFKVASVLKEDTDKKKKTSPEERNGQILSTTPKRCLLLINHGVLQPMFLKCLVFDEIDQLLSKGMSKHLLLILNKISDKTQKIFVSATMTKEVKELSENFLVDPLVVTTETDKNTSIDVNIKHYYVVVKGFLYKTNSIIEIHRQTPNKSTLVFCNSRESVMKCGKNLMNKDLKVALLHGKLDLSQRIRILSKFRKSEIEILVTTDMCSRGLDIAQTSLVIHFDLPGSIESYIHRAGRCGRFGRKGKSIIFVEQSHLNEFHIPTFKP</sequence>
<dbReference type="CDD" id="cd18787">
    <property type="entry name" value="SF2_C_DEAD"/>
    <property type="match status" value="1"/>
</dbReference>
<dbReference type="OMA" id="TICKDPE"/>
<dbReference type="InterPro" id="IPR011545">
    <property type="entry name" value="DEAD/DEAH_box_helicase_dom"/>
</dbReference>
<protein>
    <submittedName>
        <fullName evidence="8">ATP-dependent RNA helicase FAL1-like</fullName>
    </submittedName>
</protein>
<dbReference type="PROSITE" id="PS51194">
    <property type="entry name" value="HELICASE_CTER"/>
    <property type="match status" value="1"/>
</dbReference>